<dbReference type="OrthoDB" id="1109395at2"/>
<feature type="domain" description="GAF" evidence="3">
    <location>
        <begin position="255"/>
        <end position="391"/>
    </location>
</feature>
<dbReference type="SUPFAM" id="SSF55781">
    <property type="entry name" value="GAF domain-like"/>
    <property type="match status" value="1"/>
</dbReference>
<feature type="transmembrane region" description="Helical" evidence="2">
    <location>
        <begin position="101"/>
        <end position="120"/>
    </location>
</feature>
<dbReference type="AlphaFoldDB" id="A0A1I1MRZ4"/>
<organism evidence="4 5">
    <name type="scientific">Flexibacter flexilis DSM 6793</name>
    <dbReference type="NCBI Taxonomy" id="927664"/>
    <lineage>
        <taxon>Bacteria</taxon>
        <taxon>Pseudomonadati</taxon>
        <taxon>Bacteroidota</taxon>
        <taxon>Cytophagia</taxon>
        <taxon>Cytophagales</taxon>
        <taxon>Flexibacteraceae</taxon>
        <taxon>Flexibacter</taxon>
    </lineage>
</organism>
<evidence type="ECO:0000313" key="5">
    <source>
        <dbReference type="Proteomes" id="UP000199514"/>
    </source>
</evidence>
<feature type="transmembrane region" description="Helical" evidence="2">
    <location>
        <begin position="77"/>
        <end position="95"/>
    </location>
</feature>
<dbReference type="Gene3D" id="3.30.450.40">
    <property type="match status" value="1"/>
</dbReference>
<dbReference type="STRING" id="927664.SAMN05421780_11166"/>
<evidence type="ECO:0000256" key="1">
    <source>
        <dbReference type="SAM" id="Coils"/>
    </source>
</evidence>
<keyword evidence="1" id="KW-0175">Coiled coil</keyword>
<reference evidence="4 5" key="1">
    <citation type="submission" date="2016-10" db="EMBL/GenBank/DDBJ databases">
        <authorList>
            <person name="de Groot N.N."/>
        </authorList>
    </citation>
    <scope>NUCLEOTIDE SEQUENCE [LARGE SCALE GENOMIC DNA]</scope>
    <source>
        <strain evidence="4 5">DSM 6793</strain>
    </source>
</reference>
<evidence type="ECO:0000256" key="2">
    <source>
        <dbReference type="SAM" id="Phobius"/>
    </source>
</evidence>
<feature type="transmembrane region" description="Helical" evidence="2">
    <location>
        <begin position="52"/>
        <end position="70"/>
    </location>
</feature>
<dbReference type="Proteomes" id="UP000199514">
    <property type="component" value="Unassembled WGS sequence"/>
</dbReference>
<keyword evidence="2" id="KW-0472">Membrane</keyword>
<accession>A0A1I1MRZ4</accession>
<feature type="transmembrane region" description="Helical" evidence="2">
    <location>
        <begin position="127"/>
        <end position="145"/>
    </location>
</feature>
<evidence type="ECO:0000313" key="4">
    <source>
        <dbReference type="EMBL" id="SFC87935.1"/>
    </source>
</evidence>
<sequence>MKRIVSLGINKENPAWLNTKIEQSNKLAGLLIFLAVTFSVIIHFYFTPLLYLPVLATLAFAATPLLNYWGNHLLSRSILVLVPFTVISIFNAYYANSFIKPLNGFWAMALAFFAFNFAVFDHRERKILAINSILMGLAMICFGLYEPLFDVNNGIDYEFADSWPFKLLCTSTALIIIAASLFMQQNYVLKSEKENADLLASLSEKQTLMEESEATLKNTLAEVQQAREDEQARTWVANGVAQVTAMTREEQSENLDDRILSFIIKYLNANQGGFYRVEFDDEKQTKPYIALKAVYAYDRKKHFENQRIEPKQGLVGQCYMEKETTRLKQIPQNYVRITSGLGEATPAFLAIVPLIYNREVEGIIEVASFEELSKAQIEFLEKAGESLASFIKSSRTNEQTRRLLVISQQQTEEMRSAEEEMRQNMEELSAIQEEMERKQRSMEHQEMLLEEKSRELSLTLRELEAAKKEIAILRQIAKPMSSVELNAELMSQAVA</sequence>
<gene>
    <name evidence="4" type="ORF">SAMN05421780_11166</name>
</gene>
<dbReference type="Pfam" id="PF13185">
    <property type="entry name" value="GAF_2"/>
    <property type="match status" value="1"/>
</dbReference>
<feature type="transmembrane region" description="Helical" evidence="2">
    <location>
        <begin position="27"/>
        <end position="46"/>
    </location>
</feature>
<keyword evidence="5" id="KW-1185">Reference proteome</keyword>
<name>A0A1I1MRZ4_9BACT</name>
<keyword evidence="2" id="KW-0812">Transmembrane</keyword>
<dbReference type="InterPro" id="IPR003018">
    <property type="entry name" value="GAF"/>
</dbReference>
<feature type="transmembrane region" description="Helical" evidence="2">
    <location>
        <begin position="165"/>
        <end position="183"/>
    </location>
</feature>
<protein>
    <submittedName>
        <fullName evidence="4">GAF domain-containing protein</fullName>
    </submittedName>
</protein>
<feature type="coiled-coil region" evidence="1">
    <location>
        <begin position="407"/>
        <end position="476"/>
    </location>
</feature>
<dbReference type="RefSeq" id="WP_091515663.1">
    <property type="nucleotide sequence ID" value="NZ_FOLE01000011.1"/>
</dbReference>
<proteinExistence type="predicted"/>
<keyword evidence="2" id="KW-1133">Transmembrane helix</keyword>
<dbReference type="EMBL" id="FOLE01000011">
    <property type="protein sequence ID" value="SFC87935.1"/>
    <property type="molecule type" value="Genomic_DNA"/>
</dbReference>
<evidence type="ECO:0000259" key="3">
    <source>
        <dbReference type="Pfam" id="PF13185"/>
    </source>
</evidence>
<dbReference type="InterPro" id="IPR029016">
    <property type="entry name" value="GAF-like_dom_sf"/>
</dbReference>
<feature type="coiled-coil region" evidence="1">
    <location>
        <begin position="202"/>
        <end position="233"/>
    </location>
</feature>